<comment type="caution">
    <text evidence="2">The sequence shown here is derived from an EMBL/GenBank/DDBJ whole genome shotgun (WGS) entry which is preliminary data.</text>
</comment>
<feature type="region of interest" description="Disordered" evidence="1">
    <location>
        <begin position="73"/>
        <end position="96"/>
    </location>
</feature>
<feature type="compositionally biased region" description="Basic residues" evidence="1">
    <location>
        <begin position="1"/>
        <end position="14"/>
    </location>
</feature>
<feature type="region of interest" description="Disordered" evidence="1">
    <location>
        <begin position="1"/>
        <end position="26"/>
    </location>
</feature>
<protein>
    <submittedName>
        <fullName evidence="2">Uncharacterized protein</fullName>
    </submittedName>
</protein>
<feature type="compositionally biased region" description="Polar residues" evidence="1">
    <location>
        <begin position="85"/>
        <end position="96"/>
    </location>
</feature>
<name>A0A448WJ27_9PLAT</name>
<dbReference type="EMBL" id="CAAALY010016415">
    <property type="protein sequence ID" value="VEL12972.1"/>
    <property type="molecule type" value="Genomic_DNA"/>
</dbReference>
<evidence type="ECO:0000313" key="2">
    <source>
        <dbReference type="EMBL" id="VEL12972.1"/>
    </source>
</evidence>
<reference evidence="2" key="1">
    <citation type="submission" date="2018-11" db="EMBL/GenBank/DDBJ databases">
        <authorList>
            <consortium name="Pathogen Informatics"/>
        </authorList>
    </citation>
    <scope>NUCLEOTIDE SEQUENCE</scope>
</reference>
<dbReference type="AlphaFoldDB" id="A0A448WJ27"/>
<organism evidence="2 3">
    <name type="scientific">Protopolystoma xenopodis</name>
    <dbReference type="NCBI Taxonomy" id="117903"/>
    <lineage>
        <taxon>Eukaryota</taxon>
        <taxon>Metazoa</taxon>
        <taxon>Spiralia</taxon>
        <taxon>Lophotrochozoa</taxon>
        <taxon>Platyhelminthes</taxon>
        <taxon>Monogenea</taxon>
        <taxon>Polyopisthocotylea</taxon>
        <taxon>Polystomatidea</taxon>
        <taxon>Polystomatidae</taxon>
        <taxon>Protopolystoma</taxon>
    </lineage>
</organism>
<feature type="region of interest" description="Disordered" evidence="1">
    <location>
        <begin position="240"/>
        <end position="272"/>
    </location>
</feature>
<sequence length="420" mass="45554">MLHPHSARNSRQLRRPSLGEGGTAVSGSLVSMDIGISSGHTSSSSALASPAEARQRVGLAATWSSDSALFDTTPASSDVAASESGGWQTEEQETGQPNVGMCEARTADGSQCGDEGCGVVEMCRNSASKFDVNSYRLFLWQEKEQQRLAKRRTSSLLPNGHLRSLSGRPRPPIRRRGQSPQRLAAMVRAGWSHSTSREPLRNHAGVVGLLLARQRVGLLSVGHSGSAKLVSESSHNVLHHCSSSSDTSHSELAASGVPVPDEGTGPDGDRKSWPSCASLSARYGDGSLGDRPILLRQHRSLYRIRTIRQRCRRDVIPRDEMAVMTDCGALGNQELRGDGEKEEEEEEEGMSGVEKRESEEIQLLLEENASAKRHIETQEPGKLGADGGYKMGLFRIVSHRNCLRKDEEFLNAIISHFKGG</sequence>
<accession>A0A448WJ27</accession>
<feature type="region of interest" description="Disordered" evidence="1">
    <location>
        <begin position="331"/>
        <end position="358"/>
    </location>
</feature>
<feature type="region of interest" description="Disordered" evidence="1">
    <location>
        <begin position="150"/>
        <end position="181"/>
    </location>
</feature>
<keyword evidence="3" id="KW-1185">Reference proteome</keyword>
<evidence type="ECO:0000313" key="3">
    <source>
        <dbReference type="Proteomes" id="UP000784294"/>
    </source>
</evidence>
<dbReference type="Proteomes" id="UP000784294">
    <property type="component" value="Unassembled WGS sequence"/>
</dbReference>
<feature type="compositionally biased region" description="Acidic residues" evidence="1">
    <location>
        <begin position="340"/>
        <end position="349"/>
    </location>
</feature>
<evidence type="ECO:0000256" key="1">
    <source>
        <dbReference type="SAM" id="MobiDB-lite"/>
    </source>
</evidence>
<proteinExistence type="predicted"/>
<gene>
    <name evidence="2" type="ORF">PXEA_LOCUS6412</name>
</gene>